<dbReference type="Pfam" id="PF09148">
    <property type="entry name" value="DUF1934"/>
    <property type="match status" value="1"/>
</dbReference>
<protein>
    <recommendedName>
        <fullName evidence="3">DUF1934 domain-containing protein</fullName>
    </recommendedName>
</protein>
<dbReference type="SUPFAM" id="SSF50814">
    <property type="entry name" value="Lipocalins"/>
    <property type="match status" value="1"/>
</dbReference>
<dbReference type="EMBL" id="ACIP02000001">
    <property type="protein sequence ID" value="EEP29385.1"/>
    <property type="molecule type" value="Genomic_DNA"/>
</dbReference>
<gene>
    <name evidence="1" type="ORF">GCWU000342_00743</name>
</gene>
<keyword evidence="2" id="KW-1185">Reference proteome</keyword>
<dbReference type="STRING" id="626523.GCWU000342_00743"/>
<dbReference type="RefSeq" id="WP_006905773.1">
    <property type="nucleotide sequence ID" value="NZ_GG665866.1"/>
</dbReference>
<reference evidence="1" key="1">
    <citation type="submission" date="2009-04" db="EMBL/GenBank/DDBJ databases">
        <authorList>
            <person name="Weinstock G."/>
            <person name="Sodergren E."/>
            <person name="Clifton S."/>
            <person name="Fulton L."/>
            <person name="Fulton B."/>
            <person name="Courtney L."/>
            <person name="Fronick C."/>
            <person name="Harrison M."/>
            <person name="Strong C."/>
            <person name="Farmer C."/>
            <person name="Delahaunty K."/>
            <person name="Markovic C."/>
            <person name="Hall O."/>
            <person name="Minx P."/>
            <person name="Tomlinson C."/>
            <person name="Mitreva M."/>
            <person name="Nelson J."/>
            <person name="Hou S."/>
            <person name="Wollam A."/>
            <person name="Pepin K.H."/>
            <person name="Johnson M."/>
            <person name="Bhonagiri V."/>
            <person name="Nash W.E."/>
            <person name="Warren W."/>
            <person name="Chinwalla A."/>
            <person name="Mardis E.R."/>
            <person name="Wilson R.K."/>
        </authorList>
    </citation>
    <scope>NUCLEOTIDE SEQUENCE [LARGE SCALE GENOMIC DNA]</scope>
    <source>
        <strain evidence="1">DSM 14600</strain>
    </source>
</reference>
<dbReference type="Proteomes" id="UP000003494">
    <property type="component" value="Unassembled WGS sequence"/>
</dbReference>
<dbReference type="InterPro" id="IPR012674">
    <property type="entry name" value="Calycin"/>
</dbReference>
<dbReference type="eggNOG" id="COG4506">
    <property type="taxonomic scope" value="Bacteria"/>
</dbReference>
<evidence type="ECO:0008006" key="3">
    <source>
        <dbReference type="Google" id="ProtNLM"/>
    </source>
</evidence>
<sequence>MPIAREAHIRILTKETLDGLVNESQSDYRGRLLERERSILLRYEDGPEGEEGPASTSIHIREGQAEIVRRGSVSNRLIYIPGEWTSCHYQTPMGILDLRVFTERFQFLKLSDRKMRLILSYQLELNGQEAGRRELSIEIVMR</sequence>
<dbReference type="InterPro" id="IPR015231">
    <property type="entry name" value="DUF1934"/>
</dbReference>
<proteinExistence type="predicted"/>
<organism evidence="1 2">
    <name type="scientific">Shuttleworthella satelles DSM 14600</name>
    <dbReference type="NCBI Taxonomy" id="626523"/>
    <lineage>
        <taxon>Bacteria</taxon>
        <taxon>Bacillati</taxon>
        <taxon>Bacillota</taxon>
        <taxon>Clostridia</taxon>
        <taxon>Lachnospirales</taxon>
        <taxon>Lachnospiraceae</taxon>
        <taxon>Shuttleworthella</taxon>
    </lineage>
</organism>
<accession>C4G9T8</accession>
<name>C4G9T8_9FIRM</name>
<comment type="caution">
    <text evidence="1">The sequence shown here is derived from an EMBL/GenBank/DDBJ whole genome shotgun (WGS) entry which is preliminary data.</text>
</comment>
<dbReference type="AlphaFoldDB" id="C4G9T8"/>
<dbReference type="HOGENOM" id="CLU_1814517_0_0_9"/>
<evidence type="ECO:0000313" key="1">
    <source>
        <dbReference type="EMBL" id="EEP29385.1"/>
    </source>
</evidence>
<evidence type="ECO:0000313" key="2">
    <source>
        <dbReference type="Proteomes" id="UP000003494"/>
    </source>
</evidence>
<dbReference type="Gene3D" id="2.40.128.20">
    <property type="match status" value="1"/>
</dbReference>